<sequence>MAPEPSKGKECLLQAIVLRGCVEESKGEKGQRFSFGGLLTQFLRGYQIKEEVADCRPRYDLKGIDVTDTKDVEGIHGLVLSISECDA</sequence>
<keyword evidence="2" id="KW-1185">Reference proteome</keyword>
<evidence type="ECO:0000313" key="1">
    <source>
        <dbReference type="EMBL" id="MCE3050961.1"/>
    </source>
</evidence>
<dbReference type="EMBL" id="JACEIK010008044">
    <property type="protein sequence ID" value="MCE3050961.1"/>
    <property type="molecule type" value="Genomic_DNA"/>
</dbReference>
<dbReference type="Proteomes" id="UP000823775">
    <property type="component" value="Unassembled WGS sequence"/>
</dbReference>
<organism evidence="1 2">
    <name type="scientific">Datura stramonium</name>
    <name type="common">Jimsonweed</name>
    <name type="synonym">Common thornapple</name>
    <dbReference type="NCBI Taxonomy" id="4076"/>
    <lineage>
        <taxon>Eukaryota</taxon>
        <taxon>Viridiplantae</taxon>
        <taxon>Streptophyta</taxon>
        <taxon>Embryophyta</taxon>
        <taxon>Tracheophyta</taxon>
        <taxon>Spermatophyta</taxon>
        <taxon>Magnoliopsida</taxon>
        <taxon>eudicotyledons</taxon>
        <taxon>Gunneridae</taxon>
        <taxon>Pentapetalae</taxon>
        <taxon>asterids</taxon>
        <taxon>lamiids</taxon>
        <taxon>Solanales</taxon>
        <taxon>Solanaceae</taxon>
        <taxon>Solanoideae</taxon>
        <taxon>Datureae</taxon>
        <taxon>Datura</taxon>
    </lineage>
</organism>
<protein>
    <submittedName>
        <fullName evidence="1">Uncharacterized protein</fullName>
    </submittedName>
</protein>
<name>A0ABS8WJG7_DATST</name>
<proteinExistence type="predicted"/>
<reference evidence="1 2" key="1">
    <citation type="journal article" date="2021" name="BMC Genomics">
        <title>Datura genome reveals duplications of psychoactive alkaloid biosynthetic genes and high mutation rate following tissue culture.</title>
        <authorList>
            <person name="Rajewski A."/>
            <person name="Carter-House D."/>
            <person name="Stajich J."/>
            <person name="Litt A."/>
        </authorList>
    </citation>
    <scope>NUCLEOTIDE SEQUENCE [LARGE SCALE GENOMIC DNA]</scope>
    <source>
        <strain evidence="1">AR-01</strain>
    </source>
</reference>
<accession>A0ABS8WJG7</accession>
<gene>
    <name evidence="1" type="ORF">HAX54_048600</name>
</gene>
<evidence type="ECO:0000313" key="2">
    <source>
        <dbReference type="Proteomes" id="UP000823775"/>
    </source>
</evidence>
<comment type="caution">
    <text evidence="1">The sequence shown here is derived from an EMBL/GenBank/DDBJ whole genome shotgun (WGS) entry which is preliminary data.</text>
</comment>